<evidence type="ECO:0000313" key="2">
    <source>
        <dbReference type="EMBL" id="GAX79833.1"/>
    </source>
</evidence>
<sequence length="1464" mass="160004">MSSFHPFLSFDQWSEKLLTRSQSLSDNHDSNSSYNLQFENLRALWCKLKSPCCSKSDISRAQKVIKLLALPAASALKTSESTYSKKENTEAPANQNEAWESIKQAIFFGSHAVMFLSQSITTATRASDNAQMEHCILPSIKPFLQECMDSISTCCVWIRQSVHELHDADRDMRAVLKLLRTLFMNQAAAVHCGHISSSASLSEVFILLVNSQTDNNCHPFLGILEELLRQHDSRGDKSGPTRAVKAASMIASKSVGKQKQLLIDGNPVSHRGSGGTATLLCDCLLIAAHKCSTQHAYHLIFMLAHVTAKGLLSSAVPQDSIAIEESLENSDCGAMITCAQAEVCLQALTSALVRLADPLLAALAIKPLLPAQGSGRPISRRLLLDVATFILTCSEFGDPIFYLAFSMLMAGCQDHDASLRAKALSGFSEYDLIGKVVMDDDSNMSRQDSSSPSSKDLEIQLINMVKLRLVDTAKSVRFKALSVATFALSMEFNQARLCTQKIKERSSGFKCLALQSWLPELCTLSSPAPGSGFNDETSKRVIIEALQTIGASLVPSDLFTVLLSILLPPLKRGGTGDDENDVTLTGTLVSSLLQTIKFGCQIETKKSFDLLEKHIMAIMFQNTKPYLRTAVDAFRHQLTCELSPCLISLKQEAFARLYIAISPKSECAATLCGSASGFPNNTPTKDTVVGILCTFIILYSLSSEHKKQHMEGSQDQCAELGIILKALMYVLRSVSSVSCVRTGDGETADEGLTLPIMATGETIEARKQGEKVAAVEGRVSSSVLMFLSHHIPALLAGYSLEVADLAIALICSCPGSQQIVQALLHMIERNILDNAISRTLIEPGRESPEFLNITYAPNPAHLRAEIPLREASIYLLALHHATGLCRADVTDFRLSFRQHATFESSFHKADDNSNADLQKSSHSAKEQLDGQCNNVAISNPAEHLMPDPETDVEQIHQRDQHLGVDHEEDYMKQEEQEQQIEEAVRHYTEELLNSDSLRLADRVPLLLHIMAQGAGHAPIACVQTNLGDSECNTLHLLQLLSVRALGGLMSLSERLAHQHSHILADILRNFCNFEASNTSEVKERSETGGRDKDGRTQEGPQLTVVVGSVKLASSATPQSLRLVLEAINIAEEMILGWPNMNSWLFQELEGFIMKLLNSISMFKESRTENGSESAVESNSVILAALEHSILSFSRMLAANKLQILSSTYSVLGCILLAPLKMAQQSSEQCVLKLMGSLSTLAPKKTIKASSTKWTSTNRYRTLMSLYSCSSEERRLELVEKVLLSRLLQPADLENEALVLPVLNSLLVASSPTSQSAAASFLAHMTPSARAISLLLTALEDARTSVLSFPLKVLQDLKVFLQHFKQCPCSSHDGSTDNLSVTEGGHDEHLGVQGLKTKEATARSAYSALILVLDTAIACSVKGKKRKQHGCRNSVQPHQVKTSNAGSLNRALLMRQIEEFTTCKS</sequence>
<dbReference type="EMBL" id="BEGY01000046">
    <property type="protein sequence ID" value="GAX79833.1"/>
    <property type="molecule type" value="Genomic_DNA"/>
</dbReference>
<dbReference type="Proteomes" id="UP000232323">
    <property type="component" value="Unassembled WGS sequence"/>
</dbReference>
<protein>
    <submittedName>
        <fullName evidence="2">Uncharacterized protein</fullName>
    </submittedName>
</protein>
<evidence type="ECO:0000256" key="1">
    <source>
        <dbReference type="SAM" id="MobiDB-lite"/>
    </source>
</evidence>
<proteinExistence type="predicted"/>
<evidence type="ECO:0000313" key="3">
    <source>
        <dbReference type="Proteomes" id="UP000232323"/>
    </source>
</evidence>
<organism evidence="2 3">
    <name type="scientific">Chlamydomonas eustigma</name>
    <dbReference type="NCBI Taxonomy" id="1157962"/>
    <lineage>
        <taxon>Eukaryota</taxon>
        <taxon>Viridiplantae</taxon>
        <taxon>Chlorophyta</taxon>
        <taxon>core chlorophytes</taxon>
        <taxon>Chlorophyceae</taxon>
        <taxon>CS clade</taxon>
        <taxon>Chlamydomonadales</taxon>
        <taxon>Chlamydomonadaceae</taxon>
        <taxon>Chlamydomonas</taxon>
    </lineage>
</organism>
<feature type="compositionally biased region" description="Basic and acidic residues" evidence="1">
    <location>
        <begin position="1080"/>
        <end position="1096"/>
    </location>
</feature>
<accession>A0A250X9P4</accession>
<keyword evidence="3" id="KW-1185">Reference proteome</keyword>
<gene>
    <name evidence="2" type="ORF">CEUSTIGMA_g7273.t1</name>
</gene>
<comment type="caution">
    <text evidence="2">The sequence shown here is derived from an EMBL/GenBank/DDBJ whole genome shotgun (WGS) entry which is preliminary data.</text>
</comment>
<feature type="region of interest" description="Disordered" evidence="1">
    <location>
        <begin position="1078"/>
        <end position="1099"/>
    </location>
</feature>
<name>A0A250X9P4_9CHLO</name>
<reference evidence="2 3" key="1">
    <citation type="submission" date="2017-08" db="EMBL/GenBank/DDBJ databases">
        <title>Acidophilic green algal genome provides insights into adaptation to an acidic environment.</title>
        <authorList>
            <person name="Hirooka S."/>
            <person name="Hirose Y."/>
            <person name="Kanesaki Y."/>
            <person name="Higuchi S."/>
            <person name="Fujiwara T."/>
            <person name="Onuma R."/>
            <person name="Era A."/>
            <person name="Ohbayashi R."/>
            <person name="Uzuka A."/>
            <person name="Nozaki H."/>
            <person name="Yoshikawa H."/>
            <person name="Miyagishima S.Y."/>
        </authorList>
    </citation>
    <scope>NUCLEOTIDE SEQUENCE [LARGE SCALE GENOMIC DNA]</scope>
    <source>
        <strain evidence="2 3">NIES-2499</strain>
    </source>
</reference>